<organism evidence="2 3">
    <name type="scientific">Liquorilactobacillus mali KCTC 3596 = DSM 20444</name>
    <dbReference type="NCBI Taxonomy" id="1046596"/>
    <lineage>
        <taxon>Bacteria</taxon>
        <taxon>Bacillati</taxon>
        <taxon>Bacillota</taxon>
        <taxon>Bacilli</taxon>
        <taxon>Lactobacillales</taxon>
        <taxon>Lactobacillaceae</taxon>
        <taxon>Liquorilactobacillus</taxon>
    </lineage>
</organism>
<protein>
    <submittedName>
        <fullName evidence="2">XRE family transcriptional regulator</fullName>
    </submittedName>
</protein>
<reference evidence="2 3" key="1">
    <citation type="journal article" date="2015" name="Genome Announc.">
        <title>Expanding the biotechnology potential of lactobacilli through comparative genomics of 213 strains and associated genera.</title>
        <authorList>
            <person name="Sun Z."/>
            <person name="Harris H.M."/>
            <person name="McCann A."/>
            <person name="Guo C."/>
            <person name="Argimon S."/>
            <person name="Zhang W."/>
            <person name="Yang X."/>
            <person name="Jeffery I.B."/>
            <person name="Cooney J.C."/>
            <person name="Kagawa T.F."/>
            <person name="Liu W."/>
            <person name="Song Y."/>
            <person name="Salvetti E."/>
            <person name="Wrobel A."/>
            <person name="Rasinkangas P."/>
            <person name="Parkhill J."/>
            <person name="Rea M.C."/>
            <person name="O'Sullivan O."/>
            <person name="Ritari J."/>
            <person name="Douillard F.P."/>
            <person name="Paul Ross R."/>
            <person name="Yang R."/>
            <person name="Briner A.E."/>
            <person name="Felis G.E."/>
            <person name="de Vos W.M."/>
            <person name="Barrangou R."/>
            <person name="Klaenhammer T.R."/>
            <person name="Caufield P.W."/>
            <person name="Cui Y."/>
            <person name="Zhang H."/>
            <person name="O'Toole P.W."/>
        </authorList>
    </citation>
    <scope>NUCLEOTIDE SEQUENCE [LARGE SCALE GENOMIC DNA]</scope>
    <source>
        <strain evidence="2 3">DSM 20444</strain>
    </source>
</reference>
<dbReference type="InterPro" id="IPR010982">
    <property type="entry name" value="Lambda_DNA-bd_dom_sf"/>
</dbReference>
<sequence>MEIQKHFKVTLRGLRATYGLSQKEAAEAIGVGLETWRNYERGITSPDEKKLRVIEKVFNISYDDIIFCRQLRLNRNKVTE</sequence>
<dbReference type="CDD" id="cd00093">
    <property type="entry name" value="HTH_XRE"/>
    <property type="match status" value="1"/>
</dbReference>
<dbReference type="RefSeq" id="WP_003687076.1">
    <property type="nucleotide sequence ID" value="NZ_AKKT01000004.1"/>
</dbReference>
<dbReference type="OrthoDB" id="9805856at2"/>
<evidence type="ECO:0000259" key="1">
    <source>
        <dbReference type="PROSITE" id="PS50943"/>
    </source>
</evidence>
<keyword evidence="3" id="KW-1185">Reference proteome</keyword>
<dbReference type="EMBL" id="AYYH01000012">
    <property type="protein sequence ID" value="KRN10274.1"/>
    <property type="molecule type" value="Genomic_DNA"/>
</dbReference>
<dbReference type="Gene3D" id="1.10.260.40">
    <property type="entry name" value="lambda repressor-like DNA-binding domains"/>
    <property type="match status" value="1"/>
</dbReference>
<dbReference type="AlphaFoldDB" id="J1F5Y6"/>
<dbReference type="Pfam" id="PF01381">
    <property type="entry name" value="HTH_3"/>
    <property type="match status" value="1"/>
</dbReference>
<comment type="caution">
    <text evidence="2">The sequence shown here is derived from an EMBL/GenBank/DDBJ whole genome shotgun (WGS) entry which is preliminary data.</text>
</comment>
<dbReference type="PATRIC" id="fig|1046596.6.peg.385"/>
<dbReference type="PROSITE" id="PS50943">
    <property type="entry name" value="HTH_CROC1"/>
    <property type="match status" value="1"/>
</dbReference>
<dbReference type="GeneID" id="98316177"/>
<dbReference type="InterPro" id="IPR001387">
    <property type="entry name" value="Cro/C1-type_HTH"/>
</dbReference>
<name>J1F5Y6_9LACO</name>
<gene>
    <name evidence="2" type="ORF">FD00_GL000374</name>
</gene>
<dbReference type="SUPFAM" id="SSF47413">
    <property type="entry name" value="lambda repressor-like DNA-binding domains"/>
    <property type="match status" value="1"/>
</dbReference>
<evidence type="ECO:0000313" key="2">
    <source>
        <dbReference type="EMBL" id="KRN10274.1"/>
    </source>
</evidence>
<dbReference type="SMART" id="SM00530">
    <property type="entry name" value="HTH_XRE"/>
    <property type="match status" value="1"/>
</dbReference>
<feature type="domain" description="HTH cro/C1-type" evidence="1">
    <location>
        <begin position="11"/>
        <end position="65"/>
    </location>
</feature>
<evidence type="ECO:0000313" key="3">
    <source>
        <dbReference type="Proteomes" id="UP000050898"/>
    </source>
</evidence>
<dbReference type="Proteomes" id="UP000050898">
    <property type="component" value="Unassembled WGS sequence"/>
</dbReference>
<proteinExistence type="predicted"/>
<accession>J1F5Y6</accession>
<dbReference type="GO" id="GO:0003677">
    <property type="term" value="F:DNA binding"/>
    <property type="evidence" value="ECO:0007669"/>
    <property type="project" value="InterPro"/>
</dbReference>